<accession>A0A382TM33</accession>
<sequence length="38" mass="4389">AILRIEERTKILWKIITQDTKDAIIRMAMTICTTTEAP</sequence>
<dbReference type="AlphaFoldDB" id="A0A382TM33"/>
<name>A0A382TM33_9ZZZZ</name>
<feature type="non-terminal residue" evidence="1">
    <location>
        <position position="1"/>
    </location>
</feature>
<evidence type="ECO:0000313" key="1">
    <source>
        <dbReference type="EMBL" id="SVD23136.1"/>
    </source>
</evidence>
<organism evidence="1">
    <name type="scientific">marine metagenome</name>
    <dbReference type="NCBI Taxonomy" id="408172"/>
    <lineage>
        <taxon>unclassified sequences</taxon>
        <taxon>metagenomes</taxon>
        <taxon>ecological metagenomes</taxon>
    </lineage>
</organism>
<proteinExistence type="predicted"/>
<gene>
    <name evidence="1" type="ORF">METZ01_LOCUS375990</name>
</gene>
<protein>
    <submittedName>
        <fullName evidence="1">Uncharacterized protein</fullName>
    </submittedName>
</protein>
<reference evidence="1" key="1">
    <citation type="submission" date="2018-05" db="EMBL/GenBank/DDBJ databases">
        <authorList>
            <person name="Lanie J.A."/>
            <person name="Ng W.-L."/>
            <person name="Kazmierczak K.M."/>
            <person name="Andrzejewski T.M."/>
            <person name="Davidsen T.M."/>
            <person name="Wayne K.J."/>
            <person name="Tettelin H."/>
            <person name="Glass J.I."/>
            <person name="Rusch D."/>
            <person name="Podicherti R."/>
            <person name="Tsui H.-C.T."/>
            <person name="Winkler M.E."/>
        </authorList>
    </citation>
    <scope>NUCLEOTIDE SEQUENCE</scope>
</reference>
<dbReference type="EMBL" id="UINC01137662">
    <property type="protein sequence ID" value="SVD23136.1"/>
    <property type="molecule type" value="Genomic_DNA"/>
</dbReference>